<reference evidence="2" key="1">
    <citation type="submission" date="2019-04" db="EMBL/GenBank/DDBJ databases">
        <authorList>
            <person name="Brambilla D."/>
        </authorList>
    </citation>
    <scope>NUCLEOTIDE SEQUENCE</scope>
    <source>
        <strain evidence="2">BAL1</strain>
    </source>
</reference>
<protein>
    <submittedName>
        <fullName evidence="2">Uncharacterized protein</fullName>
    </submittedName>
</protein>
<feature type="chain" id="PRO_5019713931" evidence="1">
    <location>
        <begin position="24"/>
        <end position="106"/>
    </location>
</feature>
<evidence type="ECO:0000256" key="1">
    <source>
        <dbReference type="SAM" id="SignalP"/>
    </source>
</evidence>
<dbReference type="AlphaFoldDB" id="A0A486XVI1"/>
<keyword evidence="1" id="KW-0732">Signal</keyword>
<gene>
    <name evidence="2" type="ORF">BAL341_3368</name>
</gene>
<dbReference type="EMBL" id="CAAJGR010000030">
    <property type="protein sequence ID" value="VHO06344.1"/>
    <property type="molecule type" value="Genomic_DNA"/>
</dbReference>
<accession>A0A486XVI1</accession>
<sequence>MRWISRIAILFYLAILCTPQAFAVQDVRLSPLADSQLYALTLSHQQLAYIAGENSHTDTDDTPPALPNSANTLLSFLPSYHAAGLQLLATFTAAVRPQQPRAPPLS</sequence>
<evidence type="ECO:0000313" key="2">
    <source>
        <dbReference type="EMBL" id="VHO06344.1"/>
    </source>
</evidence>
<organism evidence="2">
    <name type="scientific">Rheinheimera sp. BAL341</name>
    <dbReference type="NCBI Taxonomy" id="1708203"/>
    <lineage>
        <taxon>Bacteria</taxon>
        <taxon>Pseudomonadati</taxon>
        <taxon>Pseudomonadota</taxon>
        <taxon>Gammaproteobacteria</taxon>
        <taxon>Chromatiales</taxon>
        <taxon>Chromatiaceae</taxon>
        <taxon>Rheinheimera</taxon>
    </lineage>
</organism>
<feature type="signal peptide" evidence="1">
    <location>
        <begin position="1"/>
        <end position="23"/>
    </location>
</feature>
<proteinExistence type="predicted"/>
<name>A0A486XVI1_9GAMM</name>